<dbReference type="OrthoDB" id="4578876at2"/>
<dbReference type="InterPro" id="IPR043502">
    <property type="entry name" value="DNA/RNA_pol_sf"/>
</dbReference>
<organism evidence="2 3">
    <name type="scientific">Streptomyces qinzhouensis</name>
    <dbReference type="NCBI Taxonomy" id="2599401"/>
    <lineage>
        <taxon>Bacteria</taxon>
        <taxon>Bacillati</taxon>
        <taxon>Actinomycetota</taxon>
        <taxon>Actinomycetes</taxon>
        <taxon>Kitasatosporales</taxon>
        <taxon>Streptomycetaceae</taxon>
        <taxon>Streptomyces</taxon>
    </lineage>
</organism>
<keyword evidence="2" id="KW-0695">RNA-directed DNA polymerase</keyword>
<evidence type="ECO:0000259" key="1">
    <source>
        <dbReference type="PROSITE" id="PS50878"/>
    </source>
</evidence>
<dbReference type="InterPro" id="IPR000477">
    <property type="entry name" value="RT_dom"/>
</dbReference>
<dbReference type="GO" id="GO:0003964">
    <property type="term" value="F:RNA-directed DNA polymerase activity"/>
    <property type="evidence" value="ECO:0007669"/>
    <property type="project" value="UniProtKB-KW"/>
</dbReference>
<accession>A0A5B8J8T0</accession>
<dbReference type="AlphaFoldDB" id="A0A5B8J8T0"/>
<evidence type="ECO:0000313" key="3">
    <source>
        <dbReference type="Proteomes" id="UP000320580"/>
    </source>
</evidence>
<reference evidence="2 3" key="1">
    <citation type="submission" date="2019-07" db="EMBL/GenBank/DDBJ databases">
        <authorList>
            <person name="Zhu P."/>
        </authorList>
    </citation>
    <scope>NUCLEOTIDE SEQUENCE [LARGE SCALE GENOMIC DNA]</scope>
    <source>
        <strain evidence="2 3">SSL-25</strain>
    </source>
</reference>
<dbReference type="PROSITE" id="PS50878">
    <property type="entry name" value="RT_POL"/>
    <property type="match status" value="1"/>
</dbReference>
<keyword evidence="2" id="KW-0548">Nucleotidyltransferase</keyword>
<proteinExistence type="predicted"/>
<dbReference type="EMBL" id="CP042266">
    <property type="protein sequence ID" value="QDY77747.1"/>
    <property type="molecule type" value="Genomic_DNA"/>
</dbReference>
<gene>
    <name evidence="2" type="ORF">FQU76_15915</name>
</gene>
<dbReference type="Pfam" id="PF00078">
    <property type="entry name" value="RVT_1"/>
    <property type="match status" value="1"/>
</dbReference>
<dbReference type="KEGG" id="sqz:FQU76_15915"/>
<dbReference type="CDD" id="cd01646">
    <property type="entry name" value="RT_Bac_retron_I"/>
    <property type="match status" value="1"/>
</dbReference>
<dbReference type="SUPFAM" id="SSF56672">
    <property type="entry name" value="DNA/RNA polymerases"/>
    <property type="match status" value="1"/>
</dbReference>
<dbReference type="Proteomes" id="UP000320580">
    <property type="component" value="Chromosome"/>
</dbReference>
<protein>
    <submittedName>
        <fullName evidence="2">RNA-directed DNA polymerase</fullName>
    </submittedName>
</protein>
<evidence type="ECO:0000313" key="2">
    <source>
        <dbReference type="EMBL" id="QDY77747.1"/>
    </source>
</evidence>
<sequence length="493" mass="56879">MLENLSVHLDTALRLLISGQEFSEIPDVATYAEIKDQWSVGCRDSLEATIRDGDYGPQHTEIVDYPKNAIAVRPLTRFSARDRLIYDSLVFDLASDIDKCRNRSVYSYRWNHKAGEPLFWSHSWSLMRHRALSTLSGNRRLLMATLDVSSFYEHVDVELLSEDLYMMAKNEAHVQKVSNFLRRFQNINHAWGLPQGSDASGILANAYLASVDQFLTQQRLPFVRYSDDIMIFDESWNSLRDVLVSVNRIFRARKLSMAGHKTSILGHEEALNRLRSAEEASIDYGVKVGDPKARLSARTYFYDTCASEVISSRRLKFSLNRLRRLGDDYAVSWCLDNIRYIADAAKEIFAYFAACEHRLPEIESKLTAFMCSSESKSYPYVEQRILRYFVRLGVSNELMKESAWKILDDRNREEFPREFAARYLGRCSSVADAQLLRHKFEGEAGGGMRRALMIALYESGYLSKRYRRDVECSIPNLRWLCSYLEKNPKIPVS</sequence>
<name>A0A5B8J8T0_9ACTN</name>
<keyword evidence="3" id="KW-1185">Reference proteome</keyword>
<feature type="domain" description="Reverse transcriptase" evidence="1">
    <location>
        <begin position="46"/>
        <end position="288"/>
    </location>
</feature>
<keyword evidence="2" id="KW-0808">Transferase</keyword>